<sequence length="134" mass="14922">MFVFASGATTPSLDFKTHQLDADTSSNGYVAPFGLWERGNAGNDNYEVFEKIGVWCPAGRIWRRLEPERIGIEFRTCLKKFELHLTAPWALRAASEGVKSLELIFLHVPENSALCHANPPPRTSAGMWIDGMSV</sequence>
<dbReference type="EMBL" id="JAWWNJ010000036">
    <property type="protein sequence ID" value="KAK7023200.1"/>
    <property type="molecule type" value="Genomic_DNA"/>
</dbReference>
<accession>A0AAW0BAP5</accession>
<name>A0AAW0BAP5_9AGAR</name>
<dbReference type="AlphaFoldDB" id="A0AAW0BAP5"/>
<reference evidence="1 2" key="1">
    <citation type="journal article" date="2024" name="J Genomics">
        <title>Draft genome sequencing and assembly of Favolaschia claudopus CIRM-BRFM 2984 isolated from oak limbs.</title>
        <authorList>
            <person name="Navarro D."/>
            <person name="Drula E."/>
            <person name="Chaduli D."/>
            <person name="Cazenave R."/>
            <person name="Ahrendt S."/>
            <person name="Wang J."/>
            <person name="Lipzen A."/>
            <person name="Daum C."/>
            <person name="Barry K."/>
            <person name="Grigoriev I.V."/>
            <person name="Favel A."/>
            <person name="Rosso M.N."/>
            <person name="Martin F."/>
        </authorList>
    </citation>
    <scope>NUCLEOTIDE SEQUENCE [LARGE SCALE GENOMIC DNA]</scope>
    <source>
        <strain evidence="1 2">CIRM-BRFM 2984</strain>
    </source>
</reference>
<organism evidence="1 2">
    <name type="scientific">Favolaschia claudopus</name>
    <dbReference type="NCBI Taxonomy" id="2862362"/>
    <lineage>
        <taxon>Eukaryota</taxon>
        <taxon>Fungi</taxon>
        <taxon>Dikarya</taxon>
        <taxon>Basidiomycota</taxon>
        <taxon>Agaricomycotina</taxon>
        <taxon>Agaricomycetes</taxon>
        <taxon>Agaricomycetidae</taxon>
        <taxon>Agaricales</taxon>
        <taxon>Marasmiineae</taxon>
        <taxon>Mycenaceae</taxon>
        <taxon>Favolaschia</taxon>
    </lineage>
</organism>
<protein>
    <submittedName>
        <fullName evidence="1">Uncharacterized protein</fullName>
    </submittedName>
</protein>
<proteinExistence type="predicted"/>
<dbReference type="Proteomes" id="UP001362999">
    <property type="component" value="Unassembled WGS sequence"/>
</dbReference>
<evidence type="ECO:0000313" key="1">
    <source>
        <dbReference type="EMBL" id="KAK7023200.1"/>
    </source>
</evidence>
<gene>
    <name evidence="1" type="ORF">R3P38DRAFT_3270729</name>
</gene>
<evidence type="ECO:0000313" key="2">
    <source>
        <dbReference type="Proteomes" id="UP001362999"/>
    </source>
</evidence>
<comment type="caution">
    <text evidence="1">The sequence shown here is derived from an EMBL/GenBank/DDBJ whole genome shotgun (WGS) entry which is preliminary data.</text>
</comment>
<keyword evidence="2" id="KW-1185">Reference proteome</keyword>